<keyword evidence="6" id="KW-0732">Signal</keyword>
<dbReference type="Gene3D" id="2.10.90.10">
    <property type="entry name" value="Cystine-knot cytokines"/>
    <property type="match status" value="1"/>
</dbReference>
<dbReference type="GO" id="GO:0070851">
    <property type="term" value="F:growth factor receptor binding"/>
    <property type="evidence" value="ECO:0007669"/>
    <property type="project" value="TreeGrafter"/>
</dbReference>
<evidence type="ECO:0000256" key="1">
    <source>
        <dbReference type="ARBA" id="ARBA00006686"/>
    </source>
</evidence>
<reference evidence="8 9" key="1">
    <citation type="journal article" date="2024" name="Insects">
        <title>An Improved Chromosome-Level Genome Assembly of the Firefly Pyrocoelia pectoralis.</title>
        <authorList>
            <person name="Fu X."/>
            <person name="Meyer-Rochow V.B."/>
            <person name="Ballantyne L."/>
            <person name="Zhu X."/>
        </authorList>
    </citation>
    <scope>NUCLEOTIDE SEQUENCE [LARGE SCALE GENOMIC DNA]</scope>
    <source>
        <tissue evidence="8">Whole body</tissue>
    </source>
</reference>
<feature type="compositionally biased region" description="Basic and acidic residues" evidence="5">
    <location>
        <begin position="48"/>
        <end position="63"/>
    </location>
</feature>
<evidence type="ECO:0000313" key="8">
    <source>
        <dbReference type="EMBL" id="KAK5644002.1"/>
    </source>
</evidence>
<gene>
    <name evidence="8" type="ORF">RI129_007847</name>
</gene>
<accession>A0AAN7ZIV3</accession>
<dbReference type="EMBL" id="JAVRBK010000005">
    <property type="protein sequence ID" value="KAK5644002.1"/>
    <property type="molecule type" value="Genomic_DNA"/>
</dbReference>
<dbReference type="Pfam" id="PF00341">
    <property type="entry name" value="PDGF"/>
    <property type="match status" value="1"/>
</dbReference>
<dbReference type="GO" id="GO:0016020">
    <property type="term" value="C:membrane"/>
    <property type="evidence" value="ECO:0007669"/>
    <property type="project" value="InterPro"/>
</dbReference>
<feature type="compositionally biased region" description="Basic residues" evidence="5">
    <location>
        <begin position="74"/>
        <end position="85"/>
    </location>
</feature>
<dbReference type="GO" id="GO:0008083">
    <property type="term" value="F:growth factor activity"/>
    <property type="evidence" value="ECO:0007669"/>
    <property type="project" value="UniProtKB-KW"/>
</dbReference>
<keyword evidence="3" id="KW-0497">Mitogen</keyword>
<protein>
    <recommendedName>
        <fullName evidence="7">Platelet-derived growth factor (PDGF) family profile domain-containing protein</fullName>
    </recommendedName>
</protein>
<comment type="caution">
    <text evidence="8">The sequence shown here is derived from an EMBL/GenBank/DDBJ whole genome shotgun (WGS) entry which is preliminary data.</text>
</comment>
<organism evidence="8 9">
    <name type="scientific">Pyrocoelia pectoralis</name>
    <dbReference type="NCBI Taxonomy" id="417401"/>
    <lineage>
        <taxon>Eukaryota</taxon>
        <taxon>Metazoa</taxon>
        <taxon>Ecdysozoa</taxon>
        <taxon>Arthropoda</taxon>
        <taxon>Hexapoda</taxon>
        <taxon>Insecta</taxon>
        <taxon>Pterygota</taxon>
        <taxon>Neoptera</taxon>
        <taxon>Endopterygota</taxon>
        <taxon>Coleoptera</taxon>
        <taxon>Polyphaga</taxon>
        <taxon>Elateriformia</taxon>
        <taxon>Elateroidea</taxon>
        <taxon>Lampyridae</taxon>
        <taxon>Lampyrinae</taxon>
        <taxon>Pyrocoelia</taxon>
    </lineage>
</organism>
<evidence type="ECO:0000256" key="3">
    <source>
        <dbReference type="ARBA" id="ARBA00023246"/>
    </source>
</evidence>
<evidence type="ECO:0000259" key="7">
    <source>
        <dbReference type="PROSITE" id="PS50278"/>
    </source>
</evidence>
<evidence type="ECO:0000256" key="5">
    <source>
        <dbReference type="SAM" id="MobiDB-lite"/>
    </source>
</evidence>
<dbReference type="GO" id="GO:0051781">
    <property type="term" value="P:positive regulation of cell division"/>
    <property type="evidence" value="ECO:0007669"/>
    <property type="project" value="UniProtKB-KW"/>
</dbReference>
<dbReference type="PANTHER" id="PTHR11633">
    <property type="entry name" value="PLATELET-DERIVED GROWTH FACTOR"/>
    <property type="match status" value="1"/>
</dbReference>
<feature type="domain" description="Platelet-derived growth factor (PDGF) family profile" evidence="7">
    <location>
        <begin position="170"/>
        <end position="243"/>
    </location>
</feature>
<evidence type="ECO:0000256" key="4">
    <source>
        <dbReference type="RuleBase" id="RU003818"/>
    </source>
</evidence>
<keyword evidence="2 4" id="KW-0339">Growth factor</keyword>
<name>A0AAN7ZIV3_9COLE</name>
<sequence length="346" mass="39811">MHLIDINVIMLLLFVNFILMFKCAISYDDDIIMYPEDDFKHNNHYHHPRDPNFQHSSEYHRNNPDLPYHGHSSSFHHNHHHHHYHNVSPGPQEKDNISNLSSIPLEFILKYNNFNEVNDILSNLVEGNIQEKNEPILLENRFGNERSAAVVPKAANCMPELQTVQIAPTDDPSVLYIPTCTRIERCAGCCSHRLLSCQPVDTETVSFQLVKTQFQGGSKLKYVGKEIVTVEKHTKCKCSCKVQAKHCNQFQEYRSNECSCSCTNRDEEKKCDKESSIKEWNPEVCACQCRNLVQCSTGYTFDTLKCRCTQILLRRRYAEMGPSEPILAKPQPLPVVPLHNEVNVKN</sequence>
<dbReference type="GO" id="GO:0005615">
    <property type="term" value="C:extracellular space"/>
    <property type="evidence" value="ECO:0007669"/>
    <property type="project" value="TreeGrafter"/>
</dbReference>
<evidence type="ECO:0000313" key="9">
    <source>
        <dbReference type="Proteomes" id="UP001329430"/>
    </source>
</evidence>
<dbReference type="SUPFAM" id="SSF57501">
    <property type="entry name" value="Cystine-knot cytokines"/>
    <property type="match status" value="1"/>
</dbReference>
<dbReference type="Proteomes" id="UP001329430">
    <property type="component" value="Chromosome 5"/>
</dbReference>
<feature type="signal peptide" evidence="6">
    <location>
        <begin position="1"/>
        <end position="26"/>
    </location>
</feature>
<dbReference type="InterPro" id="IPR029034">
    <property type="entry name" value="Cystine-knot_cytokine"/>
</dbReference>
<feature type="region of interest" description="Disordered" evidence="5">
    <location>
        <begin position="45"/>
        <end position="95"/>
    </location>
</feature>
<feature type="chain" id="PRO_5042916603" description="Platelet-derived growth factor (PDGF) family profile domain-containing protein" evidence="6">
    <location>
        <begin position="27"/>
        <end position="346"/>
    </location>
</feature>
<dbReference type="InterPro" id="IPR000072">
    <property type="entry name" value="PDGF/VEGF_dom"/>
</dbReference>
<dbReference type="SMART" id="SM00141">
    <property type="entry name" value="PDGF"/>
    <property type="match status" value="1"/>
</dbReference>
<dbReference type="GO" id="GO:0008284">
    <property type="term" value="P:positive regulation of cell population proliferation"/>
    <property type="evidence" value="ECO:0007669"/>
    <property type="project" value="TreeGrafter"/>
</dbReference>
<keyword evidence="9" id="KW-1185">Reference proteome</keyword>
<dbReference type="AlphaFoldDB" id="A0AAN7ZIV3"/>
<proteinExistence type="inferred from homology"/>
<evidence type="ECO:0000256" key="2">
    <source>
        <dbReference type="ARBA" id="ARBA00023030"/>
    </source>
</evidence>
<dbReference type="PROSITE" id="PS50278">
    <property type="entry name" value="PDGF_2"/>
    <property type="match status" value="1"/>
</dbReference>
<dbReference type="PANTHER" id="PTHR11633:SF1">
    <property type="entry name" value="LD28763P"/>
    <property type="match status" value="1"/>
</dbReference>
<comment type="similarity">
    <text evidence="1 4">Belongs to the PDGF/VEGF growth factor family.</text>
</comment>
<evidence type="ECO:0000256" key="6">
    <source>
        <dbReference type="SAM" id="SignalP"/>
    </source>
</evidence>